<proteinExistence type="predicted"/>
<sequence length="70" mass="8015">MLPLAARYMSPETIPNTTIAAINDEYWRSLNMNLIRVKALTTVEKPPWTTYSISRDAKLTLGIRMMSSNR</sequence>
<organism evidence="1">
    <name type="scientific">Yersinia enterocolitica</name>
    <dbReference type="NCBI Taxonomy" id="630"/>
    <lineage>
        <taxon>Bacteria</taxon>
        <taxon>Pseudomonadati</taxon>
        <taxon>Pseudomonadota</taxon>
        <taxon>Gammaproteobacteria</taxon>
        <taxon>Enterobacterales</taxon>
        <taxon>Yersiniaceae</taxon>
        <taxon>Yersinia</taxon>
    </lineage>
</organism>
<protein>
    <submittedName>
        <fullName evidence="1">Uncharacterized protein</fullName>
    </submittedName>
</protein>
<name>B0RKZ0_YEREN</name>
<dbReference type="AlphaFoldDB" id="B0RKZ0"/>
<geneLocation type="plasmid" evidence="1">
    <name>pYE854</name>
</geneLocation>
<dbReference type="EMBL" id="AM905950">
    <property type="protein sequence ID" value="CAP20234.1"/>
    <property type="molecule type" value="Genomic_DNA"/>
</dbReference>
<evidence type="ECO:0000313" key="1">
    <source>
        <dbReference type="EMBL" id="CAP20234.1"/>
    </source>
</evidence>
<keyword evidence="1" id="KW-0614">Plasmid</keyword>
<accession>B0RKZ0</accession>
<reference evidence="1" key="1">
    <citation type="journal article" date="2008" name="J. Bacteriol.">
        <title>Genetic and functional properties of the self-transmissible Yersinia enterocolitica plasmid pYE854, which mobilizes the virulence plasmid pYV.</title>
        <authorList>
            <person name="Hammerl J.A."/>
            <person name="Klein I."/>
            <person name="Lanka E."/>
            <person name="Appel B."/>
            <person name="Hertwig S."/>
        </authorList>
    </citation>
    <scope>NUCLEOTIDE SEQUENCE [LARGE SCALE GENOMIC DNA]</scope>
    <source>
        <strain evidence="1">29854</strain>
        <plasmid evidence="1">pYE854</plasmid>
    </source>
</reference>